<keyword evidence="2" id="KW-1185">Reference proteome</keyword>
<evidence type="ECO:0000313" key="1">
    <source>
        <dbReference type="EMBL" id="PQP79796.1"/>
    </source>
</evidence>
<sequence length="164" mass="19913">MKKQISLKEILNENQKVSQKKDNQFIINYQEKIKNQIQTLPELKDLVYGEDYHEEDLIKIENYLTAQKETPFGYQLILKTKPYFHLVYQETNKILFHRFQNNLQKIHSFFNQSLDLEKLKEMKIETFENNKIIKKYWTTFESESTKPSLYLYGDFNTGKTFFFK</sequence>
<reference evidence="1 2" key="1">
    <citation type="submission" date="2018-02" db="EMBL/GenBank/DDBJ databases">
        <title>Metagenomics reveals mixed infection of spiroplasma and phytoplasma in chicory.</title>
        <authorList>
            <person name="Polano C."/>
            <person name="Moruzzi S."/>
            <person name="Ermacora P."/>
            <person name="Ferrini F."/>
            <person name="Martini M."/>
            <person name="Firrao G."/>
        </authorList>
    </citation>
    <scope>NUCLEOTIDE SEQUENCE [LARGE SCALE GENOMIC DNA]</scope>
    <source>
        <strain evidence="1 2">ChiP</strain>
    </source>
</reference>
<dbReference type="Proteomes" id="UP000238672">
    <property type="component" value="Unassembled WGS sequence"/>
</dbReference>
<name>A0A2S8NUY4_9MOLU</name>
<proteinExistence type="predicted"/>
<comment type="caution">
    <text evidence="1">The sequence shown here is derived from an EMBL/GenBank/DDBJ whole genome shotgun (WGS) entry which is preliminary data.</text>
</comment>
<dbReference type="EMBL" id="PUUG01000021">
    <property type="protein sequence ID" value="PQP79796.1"/>
    <property type="molecule type" value="Genomic_DNA"/>
</dbReference>
<evidence type="ECO:0000313" key="2">
    <source>
        <dbReference type="Proteomes" id="UP000238672"/>
    </source>
</evidence>
<organism evidence="1 2">
    <name type="scientific">Candidatus Phytoplasma phoenicium</name>
    <dbReference type="NCBI Taxonomy" id="198422"/>
    <lineage>
        <taxon>Bacteria</taxon>
        <taxon>Bacillati</taxon>
        <taxon>Mycoplasmatota</taxon>
        <taxon>Mollicutes</taxon>
        <taxon>Acholeplasmatales</taxon>
        <taxon>Acholeplasmataceae</taxon>
        <taxon>Candidatus Phytoplasma</taxon>
        <taxon>16SrIX (Pigeon pea witches'-broom group)</taxon>
    </lineage>
</organism>
<accession>A0A2S8NUY4</accession>
<feature type="non-terminal residue" evidence="1">
    <location>
        <position position="164"/>
    </location>
</feature>
<protein>
    <submittedName>
        <fullName evidence="1">Uncharacterized protein</fullName>
    </submittedName>
</protein>
<dbReference type="AlphaFoldDB" id="A0A2S8NUY4"/>
<gene>
    <name evidence="1" type="ORF">C6B37_01095</name>
</gene>